<dbReference type="HAMAP" id="MF_00459">
    <property type="entry name" value="RsxA_RnfA"/>
    <property type="match status" value="1"/>
</dbReference>
<proteinExistence type="inferred from homology"/>
<evidence type="ECO:0000256" key="8">
    <source>
        <dbReference type="ARBA" id="ARBA00023136"/>
    </source>
</evidence>
<dbReference type="EC" id="7.-.-.-" evidence="9"/>
<evidence type="ECO:0000313" key="10">
    <source>
        <dbReference type="EMBL" id="MCP3429454.1"/>
    </source>
</evidence>
<dbReference type="PANTHER" id="PTHR30335:SF0">
    <property type="entry name" value="ION-TRANSLOCATING OXIDOREDUCTASE COMPLEX SUBUNIT A"/>
    <property type="match status" value="1"/>
</dbReference>
<organism evidence="10 11">
    <name type="scientific">Opacimonas viscosa</name>
    <dbReference type="NCBI Taxonomy" id="2961944"/>
    <lineage>
        <taxon>Bacteria</taxon>
        <taxon>Pseudomonadati</taxon>
        <taxon>Pseudomonadota</taxon>
        <taxon>Gammaproteobacteria</taxon>
        <taxon>Alteromonadales</taxon>
        <taxon>Alteromonadaceae</taxon>
        <taxon>Opacimonas</taxon>
    </lineage>
</organism>
<evidence type="ECO:0000313" key="11">
    <source>
        <dbReference type="Proteomes" id="UP001165413"/>
    </source>
</evidence>
<keyword evidence="3 9" id="KW-0997">Cell inner membrane</keyword>
<name>A0AA41WZN8_9ALTE</name>
<comment type="similarity">
    <text evidence="9">Belongs to the NqrDE/RnfAE family.</text>
</comment>
<dbReference type="GO" id="GO:0005886">
    <property type="term" value="C:plasma membrane"/>
    <property type="evidence" value="ECO:0007669"/>
    <property type="project" value="UniProtKB-SubCell"/>
</dbReference>
<feature type="transmembrane region" description="Helical" evidence="9">
    <location>
        <begin position="134"/>
        <end position="154"/>
    </location>
</feature>
<comment type="function">
    <text evidence="9">Part of a membrane-bound complex that couples electron transfer with translocation of ions across the membrane.</text>
</comment>
<evidence type="ECO:0000256" key="9">
    <source>
        <dbReference type="HAMAP-Rule" id="MF_00459"/>
    </source>
</evidence>
<accession>A0AA41WZN8</accession>
<dbReference type="AlphaFoldDB" id="A0AA41WZN8"/>
<keyword evidence="4 9" id="KW-0812">Transmembrane</keyword>
<evidence type="ECO:0000256" key="7">
    <source>
        <dbReference type="ARBA" id="ARBA00022989"/>
    </source>
</evidence>
<comment type="caution">
    <text evidence="9">Lacks conserved residue(s) required for the propagation of feature annotation.</text>
</comment>
<comment type="caution">
    <text evidence="10">The sequence shown here is derived from an EMBL/GenBank/DDBJ whole genome shotgun (WGS) entry which is preliminary data.</text>
</comment>
<evidence type="ECO:0000256" key="2">
    <source>
        <dbReference type="ARBA" id="ARBA00022448"/>
    </source>
</evidence>
<feature type="transmembrane region" description="Helical" evidence="9">
    <location>
        <begin position="38"/>
        <end position="59"/>
    </location>
</feature>
<dbReference type="PANTHER" id="PTHR30335">
    <property type="entry name" value="INTEGRAL MEMBRANE PROTEIN OF SOXR-REDUCING COMPLEX"/>
    <property type="match status" value="1"/>
</dbReference>
<dbReference type="RefSeq" id="WP_254101805.1">
    <property type="nucleotide sequence ID" value="NZ_JANATA010000022.1"/>
</dbReference>
<dbReference type="EMBL" id="JANATA010000022">
    <property type="protein sequence ID" value="MCP3429454.1"/>
    <property type="molecule type" value="Genomic_DNA"/>
</dbReference>
<protein>
    <recommendedName>
        <fullName evidence="9">Ion-translocating oxidoreductase complex subunit A</fullName>
        <ecNumber evidence="9">7.-.-.-</ecNumber>
    </recommendedName>
    <alternativeName>
        <fullName evidence="9">Rnf electron transport complex subunit A</fullName>
    </alternativeName>
</protein>
<evidence type="ECO:0000256" key="6">
    <source>
        <dbReference type="ARBA" id="ARBA00022982"/>
    </source>
</evidence>
<feature type="transmembrane region" description="Helical" evidence="9">
    <location>
        <begin position="169"/>
        <end position="191"/>
    </location>
</feature>
<reference evidence="10" key="1">
    <citation type="submission" date="2022-07" db="EMBL/GenBank/DDBJ databases">
        <title>Characterization of the Novel Bacterium Alteromonas immobilis LMIT006 and Alteromonas gregis LMIT007.</title>
        <authorList>
            <person name="Lin X."/>
        </authorList>
    </citation>
    <scope>NUCLEOTIDE SEQUENCE</scope>
    <source>
        <strain evidence="10">LMIT007</strain>
    </source>
</reference>
<feature type="transmembrane region" description="Helical" evidence="9">
    <location>
        <begin position="71"/>
        <end position="88"/>
    </location>
</feature>
<dbReference type="InterPro" id="IPR050133">
    <property type="entry name" value="NqrDE/RnfAE_oxidrdctase"/>
</dbReference>
<dbReference type="PIRSF" id="PIRSF006102">
    <property type="entry name" value="NQR_DE"/>
    <property type="match status" value="1"/>
</dbReference>
<sequence>MTEFILLLISTVLVNNFVLVQFLGLCPFMGVSGKLETAIGMSMATTFVLTLASLCSYLIEYYLLIPLEIQYLRTISFILVIAVVVQFTEMVVQKTSPSLYRLLGIFLPLITTNCAVLGVALLNIKEQHSLFESIVYGFGAAVGFSLVLILFAAMRERLVAADVPSPFKGAAIGMVTAGLMSLAFMGFTGLVKFS</sequence>
<evidence type="ECO:0000256" key="5">
    <source>
        <dbReference type="ARBA" id="ARBA00022967"/>
    </source>
</evidence>
<dbReference type="Pfam" id="PF02508">
    <property type="entry name" value="Rnf-Nqr"/>
    <property type="match status" value="1"/>
</dbReference>
<keyword evidence="6 9" id="KW-0249">Electron transport</keyword>
<comment type="subcellular location">
    <subcellularLocation>
        <location evidence="9">Cell inner membrane</location>
        <topology evidence="9">Multi-pass membrane protein</topology>
    </subcellularLocation>
    <subcellularLocation>
        <location evidence="1">Endomembrane system</location>
        <topology evidence="1">Multi-pass membrane protein</topology>
    </subcellularLocation>
</comment>
<keyword evidence="8 9" id="KW-0472">Membrane</keyword>
<keyword evidence="2 9" id="KW-0813">Transport</keyword>
<dbReference type="GO" id="GO:0012505">
    <property type="term" value="C:endomembrane system"/>
    <property type="evidence" value="ECO:0007669"/>
    <property type="project" value="UniProtKB-SubCell"/>
</dbReference>
<evidence type="ECO:0000256" key="1">
    <source>
        <dbReference type="ARBA" id="ARBA00004127"/>
    </source>
</evidence>
<dbReference type="NCBIfam" id="TIGR01943">
    <property type="entry name" value="rnfA"/>
    <property type="match status" value="1"/>
</dbReference>
<dbReference type="InterPro" id="IPR003667">
    <property type="entry name" value="NqrDE/RnfAE"/>
</dbReference>
<dbReference type="GO" id="GO:0022900">
    <property type="term" value="P:electron transport chain"/>
    <property type="evidence" value="ECO:0007669"/>
    <property type="project" value="UniProtKB-UniRule"/>
</dbReference>
<keyword evidence="5 9" id="KW-1278">Translocase</keyword>
<gene>
    <name evidence="10" type="primary">rsxA</name>
    <name evidence="9" type="synonym">rnfA</name>
    <name evidence="10" type="ORF">NLF92_10905</name>
</gene>
<dbReference type="InterPro" id="IPR011293">
    <property type="entry name" value="Ion_transpt_RnfA/RsxA"/>
</dbReference>
<comment type="subunit">
    <text evidence="9">The complex is composed of six subunits: RnfA, RnfB, RnfC, RnfD, RnfE and RnfG.</text>
</comment>
<keyword evidence="9" id="KW-1003">Cell membrane</keyword>
<dbReference type="Proteomes" id="UP001165413">
    <property type="component" value="Unassembled WGS sequence"/>
</dbReference>
<evidence type="ECO:0000256" key="3">
    <source>
        <dbReference type="ARBA" id="ARBA00022519"/>
    </source>
</evidence>
<dbReference type="NCBIfam" id="NF003481">
    <property type="entry name" value="PRK05151.1"/>
    <property type="match status" value="1"/>
</dbReference>
<feature type="transmembrane region" description="Helical" evidence="9">
    <location>
        <begin position="100"/>
        <end position="122"/>
    </location>
</feature>
<keyword evidence="11" id="KW-1185">Reference proteome</keyword>
<evidence type="ECO:0000256" key="4">
    <source>
        <dbReference type="ARBA" id="ARBA00022692"/>
    </source>
</evidence>
<keyword evidence="7 9" id="KW-1133">Transmembrane helix</keyword>